<dbReference type="EMBL" id="GG679951">
    <property type="protein sequence ID" value="EER07179.1"/>
    <property type="molecule type" value="Genomic_DNA"/>
</dbReference>
<dbReference type="GeneID" id="9059771"/>
<dbReference type="Proteomes" id="UP000007800">
    <property type="component" value="Unassembled WGS sequence"/>
</dbReference>
<gene>
    <name evidence="1" type="ORF">Pmar_PMAR026662</name>
</gene>
<accession>C5L7W4</accession>
<reference evidence="1 2" key="1">
    <citation type="submission" date="2008-07" db="EMBL/GenBank/DDBJ databases">
        <authorList>
            <person name="El-Sayed N."/>
            <person name="Caler E."/>
            <person name="Inman J."/>
            <person name="Amedeo P."/>
            <person name="Hass B."/>
            <person name="Wortman J."/>
        </authorList>
    </citation>
    <scope>NUCLEOTIDE SEQUENCE [LARGE SCALE GENOMIC DNA]</scope>
    <source>
        <strain evidence="2">ATCC 50983 / TXsc</strain>
    </source>
</reference>
<organism evidence="2">
    <name type="scientific">Perkinsus marinus (strain ATCC 50983 / TXsc)</name>
    <dbReference type="NCBI Taxonomy" id="423536"/>
    <lineage>
        <taxon>Eukaryota</taxon>
        <taxon>Sar</taxon>
        <taxon>Alveolata</taxon>
        <taxon>Perkinsozoa</taxon>
        <taxon>Perkinsea</taxon>
        <taxon>Perkinsida</taxon>
        <taxon>Perkinsidae</taxon>
        <taxon>Perkinsus</taxon>
    </lineage>
</organism>
<dbReference type="AlphaFoldDB" id="C5L7W4"/>
<proteinExistence type="predicted"/>
<evidence type="ECO:0000313" key="2">
    <source>
        <dbReference type="Proteomes" id="UP000007800"/>
    </source>
</evidence>
<sequence length="133" mass="14646">MSALGKASLASDKDVTVGCQPVLIDNDAELKRYRLTIDCRPLNNFRLLVDADATFLFMPVDDAQGTSCKGNEEHVYKQYQRGAIVLLHDIPGEHTGYWSKVHLEDAYGALRVSTALSRLSGTVSINSNGQQYV</sequence>
<dbReference type="OrthoDB" id="474338at2759"/>
<evidence type="ECO:0000313" key="1">
    <source>
        <dbReference type="EMBL" id="EER07179.1"/>
    </source>
</evidence>
<protein>
    <submittedName>
        <fullName evidence="1">Uncharacterized protein</fullName>
    </submittedName>
</protein>
<dbReference type="InParanoid" id="C5L7W4"/>
<keyword evidence="2" id="KW-1185">Reference proteome</keyword>
<dbReference type="RefSeq" id="XP_002775363.1">
    <property type="nucleotide sequence ID" value="XM_002775317.1"/>
</dbReference>
<name>C5L7W4_PERM5</name>